<feature type="region of interest" description="Disordered" evidence="1">
    <location>
        <begin position="75"/>
        <end position="98"/>
    </location>
</feature>
<gene>
    <name evidence="2" type="ORF">E8E13_007994</name>
</gene>
<evidence type="ECO:0000313" key="2">
    <source>
        <dbReference type="EMBL" id="KAF3003645.1"/>
    </source>
</evidence>
<name>A0A9P4WCN1_CURKU</name>
<keyword evidence="3" id="KW-1185">Reference proteome</keyword>
<sequence length="270" mass="30059">MYYLIHTPNQPRPYLSTVSFIANDFASWGCRVTRHANDSAYITEVRYQEKRHRPGHRRIELMEVWAKEVLARKAEQRTQQPQIHPPSTDSPSSSLSSSRKARASAFAQDFISSLSVFESPLVAPKPLQNDPLPLPSYPLALVARYTRLLHRCAYTSSATLPSWADPAVFVADQIALEFRFDRGLQREQLAEALRAAIAKGASGDAGAGRMGKVERCDETGLTKVLMWADVGDLVARECGKEEVVDPVPLYERGAWEWPPSYEACEGAVVG</sequence>
<feature type="compositionally biased region" description="Low complexity" evidence="1">
    <location>
        <begin position="85"/>
        <end position="98"/>
    </location>
</feature>
<protein>
    <submittedName>
        <fullName evidence="2">Uncharacterized protein</fullName>
    </submittedName>
</protein>
<evidence type="ECO:0000256" key="1">
    <source>
        <dbReference type="SAM" id="MobiDB-lite"/>
    </source>
</evidence>
<dbReference type="EMBL" id="SWKU01000009">
    <property type="protein sequence ID" value="KAF3003645.1"/>
    <property type="molecule type" value="Genomic_DNA"/>
</dbReference>
<comment type="caution">
    <text evidence="2">The sequence shown here is derived from an EMBL/GenBank/DDBJ whole genome shotgun (WGS) entry which is preliminary data.</text>
</comment>
<dbReference type="Proteomes" id="UP000801428">
    <property type="component" value="Unassembled WGS sequence"/>
</dbReference>
<proteinExistence type="predicted"/>
<dbReference type="AlphaFoldDB" id="A0A9P4WCN1"/>
<accession>A0A9P4WCN1</accession>
<dbReference type="OrthoDB" id="3774194at2759"/>
<organism evidence="2 3">
    <name type="scientific">Curvularia kusanoi</name>
    <name type="common">Cochliobolus kusanoi</name>
    <dbReference type="NCBI Taxonomy" id="90978"/>
    <lineage>
        <taxon>Eukaryota</taxon>
        <taxon>Fungi</taxon>
        <taxon>Dikarya</taxon>
        <taxon>Ascomycota</taxon>
        <taxon>Pezizomycotina</taxon>
        <taxon>Dothideomycetes</taxon>
        <taxon>Pleosporomycetidae</taxon>
        <taxon>Pleosporales</taxon>
        <taxon>Pleosporineae</taxon>
        <taxon>Pleosporaceae</taxon>
        <taxon>Curvularia</taxon>
    </lineage>
</organism>
<evidence type="ECO:0000313" key="3">
    <source>
        <dbReference type="Proteomes" id="UP000801428"/>
    </source>
</evidence>
<reference evidence="2" key="1">
    <citation type="submission" date="2019-04" db="EMBL/GenBank/DDBJ databases">
        <title>Sequencing of skin fungus with MAO and IRED activity.</title>
        <authorList>
            <person name="Marsaioli A.J."/>
            <person name="Bonatto J.M.C."/>
            <person name="Reis Junior O."/>
        </authorList>
    </citation>
    <scope>NUCLEOTIDE SEQUENCE</scope>
    <source>
        <strain evidence="2">30M1</strain>
    </source>
</reference>